<gene>
    <name evidence="6" type="ORF">SAMN05444410_11535</name>
</gene>
<dbReference type="GO" id="GO:0006355">
    <property type="term" value="P:regulation of DNA-templated transcription"/>
    <property type="evidence" value="ECO:0007669"/>
    <property type="project" value="InterPro"/>
</dbReference>
<proteinExistence type="predicted"/>
<dbReference type="PANTHER" id="PTHR43214">
    <property type="entry name" value="TWO-COMPONENT RESPONSE REGULATOR"/>
    <property type="match status" value="1"/>
</dbReference>
<dbReference type="GO" id="GO:0000160">
    <property type="term" value="P:phosphorelay signal transduction system"/>
    <property type="evidence" value="ECO:0007669"/>
    <property type="project" value="InterPro"/>
</dbReference>
<dbReference type="AlphaFoldDB" id="A0A8X8II26"/>
<dbReference type="SUPFAM" id="SSF46894">
    <property type="entry name" value="C-terminal effector domain of the bipartite response regulators"/>
    <property type="match status" value="1"/>
</dbReference>
<evidence type="ECO:0000259" key="5">
    <source>
        <dbReference type="PROSITE" id="PS50110"/>
    </source>
</evidence>
<dbReference type="SUPFAM" id="SSF52172">
    <property type="entry name" value="CheY-like"/>
    <property type="match status" value="1"/>
</dbReference>
<protein>
    <submittedName>
        <fullName evidence="6">Two component transcriptional regulator, LuxR family</fullName>
    </submittedName>
</protein>
<dbReference type="PANTHER" id="PTHR43214:SF43">
    <property type="entry name" value="TWO-COMPONENT RESPONSE REGULATOR"/>
    <property type="match status" value="1"/>
</dbReference>
<feature type="domain" description="Response regulatory" evidence="5">
    <location>
        <begin position="3"/>
        <end position="120"/>
    </location>
</feature>
<comment type="caution">
    <text evidence="6">The sequence shown here is derived from an EMBL/GenBank/DDBJ whole genome shotgun (WGS) entry which is preliminary data.</text>
</comment>
<feature type="domain" description="HTH luxR-type" evidence="4">
    <location>
        <begin position="146"/>
        <end position="211"/>
    </location>
</feature>
<dbReference type="RefSeq" id="WP_092725911.1">
    <property type="nucleotide sequence ID" value="NZ_FNNO01000015.1"/>
</dbReference>
<name>A0A8X8II26_9BACT</name>
<keyword evidence="7" id="KW-1185">Reference proteome</keyword>
<dbReference type="InterPro" id="IPR001789">
    <property type="entry name" value="Sig_transdc_resp-reg_receiver"/>
</dbReference>
<dbReference type="PRINTS" id="PR00038">
    <property type="entry name" value="HTHLUXR"/>
</dbReference>
<dbReference type="SMART" id="SM00448">
    <property type="entry name" value="REC"/>
    <property type="match status" value="1"/>
</dbReference>
<dbReference type="GO" id="GO:0003677">
    <property type="term" value="F:DNA binding"/>
    <property type="evidence" value="ECO:0007669"/>
    <property type="project" value="UniProtKB-KW"/>
</dbReference>
<dbReference type="Pfam" id="PF00072">
    <property type="entry name" value="Response_reg"/>
    <property type="match status" value="1"/>
</dbReference>
<dbReference type="InterPro" id="IPR000792">
    <property type="entry name" value="Tscrpt_reg_LuxR_C"/>
</dbReference>
<accession>A0A8X8II26</accession>
<dbReference type="InterPro" id="IPR058245">
    <property type="entry name" value="NreC/VraR/RcsB-like_REC"/>
</dbReference>
<evidence type="ECO:0000256" key="2">
    <source>
        <dbReference type="ARBA" id="ARBA00023125"/>
    </source>
</evidence>
<dbReference type="InterPro" id="IPR016032">
    <property type="entry name" value="Sig_transdc_resp-reg_C-effctor"/>
</dbReference>
<dbReference type="PROSITE" id="PS50043">
    <property type="entry name" value="HTH_LUXR_2"/>
    <property type="match status" value="1"/>
</dbReference>
<keyword evidence="2" id="KW-0238">DNA-binding</keyword>
<evidence type="ECO:0000313" key="7">
    <source>
        <dbReference type="Proteomes" id="UP000198711"/>
    </source>
</evidence>
<reference evidence="6 7" key="1">
    <citation type="submission" date="2016-10" db="EMBL/GenBank/DDBJ databases">
        <authorList>
            <person name="Varghese N."/>
            <person name="Submissions S."/>
        </authorList>
    </citation>
    <scope>NUCLEOTIDE SEQUENCE [LARGE SCALE GENOMIC DNA]</scope>
    <source>
        <strain evidence="6 7">DSM 25353</strain>
    </source>
</reference>
<dbReference type="InterPro" id="IPR011006">
    <property type="entry name" value="CheY-like_superfamily"/>
</dbReference>
<dbReference type="EMBL" id="FNNO01000015">
    <property type="protein sequence ID" value="SDX40735.1"/>
    <property type="molecule type" value="Genomic_DNA"/>
</dbReference>
<dbReference type="CDD" id="cd17535">
    <property type="entry name" value="REC_NarL-like"/>
    <property type="match status" value="1"/>
</dbReference>
<dbReference type="PROSITE" id="PS50110">
    <property type="entry name" value="RESPONSE_REGULATORY"/>
    <property type="match status" value="1"/>
</dbReference>
<evidence type="ECO:0000259" key="4">
    <source>
        <dbReference type="PROSITE" id="PS50043"/>
    </source>
</evidence>
<keyword evidence="1 3" id="KW-0597">Phosphoprotein</keyword>
<feature type="modified residue" description="4-aspartylphosphate" evidence="3">
    <location>
        <position position="55"/>
    </location>
</feature>
<sequence>MIKIALVDDHPVTRRGIAMLIESTDEIQIVMEASNGAELLKKISGTCIPEIVLLDISMPVMNGQQTMEKLLLSYPDIKIIVFSFYGEEDMIINMIVNGACGYINKSSDPSVIQKAIVSVHKYGFYLGDLVKKEYFQFREHSNKKTGFYGKSILTKKEVEFIQLASTDLSYKEIAEKMGVSFKTVENYRDSLFQKLDLNSRPVLVLYGVLNGMIAFYH</sequence>
<dbReference type="InterPro" id="IPR039420">
    <property type="entry name" value="WalR-like"/>
</dbReference>
<dbReference type="Pfam" id="PF00196">
    <property type="entry name" value="GerE"/>
    <property type="match status" value="1"/>
</dbReference>
<evidence type="ECO:0000256" key="3">
    <source>
        <dbReference type="PROSITE-ProRule" id="PRU00169"/>
    </source>
</evidence>
<evidence type="ECO:0000313" key="6">
    <source>
        <dbReference type="EMBL" id="SDX40735.1"/>
    </source>
</evidence>
<dbReference type="Proteomes" id="UP000198711">
    <property type="component" value="Unassembled WGS sequence"/>
</dbReference>
<evidence type="ECO:0000256" key="1">
    <source>
        <dbReference type="ARBA" id="ARBA00022553"/>
    </source>
</evidence>
<dbReference type="PROSITE" id="PS00622">
    <property type="entry name" value="HTH_LUXR_1"/>
    <property type="match status" value="1"/>
</dbReference>
<dbReference type="SMART" id="SM00421">
    <property type="entry name" value="HTH_LUXR"/>
    <property type="match status" value="1"/>
</dbReference>
<organism evidence="6 7">
    <name type="scientific">Hydrobacter penzbergensis</name>
    <dbReference type="NCBI Taxonomy" id="1235997"/>
    <lineage>
        <taxon>Bacteria</taxon>
        <taxon>Pseudomonadati</taxon>
        <taxon>Bacteroidota</taxon>
        <taxon>Chitinophagia</taxon>
        <taxon>Chitinophagales</taxon>
        <taxon>Chitinophagaceae</taxon>
        <taxon>Hydrobacter</taxon>
    </lineage>
</organism>
<dbReference type="Gene3D" id="3.40.50.2300">
    <property type="match status" value="1"/>
</dbReference>
<dbReference type="CDD" id="cd06170">
    <property type="entry name" value="LuxR_C_like"/>
    <property type="match status" value="1"/>
</dbReference>